<dbReference type="CDD" id="cd06288">
    <property type="entry name" value="PBP1_sucrose_transcription_regulator"/>
    <property type="match status" value="1"/>
</dbReference>
<keyword evidence="4" id="KW-0804">Transcription</keyword>
<comment type="caution">
    <text evidence="6">The sequence shown here is derived from an EMBL/GenBank/DDBJ whole genome shotgun (WGS) entry which is preliminary data.</text>
</comment>
<evidence type="ECO:0000259" key="5">
    <source>
        <dbReference type="PROSITE" id="PS50932"/>
    </source>
</evidence>
<sequence length="337" mass="36260">MAQRPTMHDVAAAAGVSQAVVSIVLSGSYAGRASETTAQRVRDAASKLDYRPNLQAKSLKTGVAEIIGLVGDEVATAPFSGMLIKGAQDRAWQDDHMLMTIDTGGDDALERAAIGTMLSHRVRGVIYTAMYHREVDIPAAALTTRAVCLNAKERENRVPSVTPDEATGGYEATKVLLDAGHTRIAMINIHDVLPAARGRREGYERALREAGIEPDPALVYRGEGIQRSGFEASRHLMSLETPPTAIFCGNDRSALGAYQALAELGLRVPEDVSIVGFDDQDLLRDFFHPPLTTVRLPFAEMGDRAAALVLDSDAPAEVHLVHCPVIHRQSVAPPKGR</sequence>
<evidence type="ECO:0000256" key="4">
    <source>
        <dbReference type="ARBA" id="ARBA00023163"/>
    </source>
</evidence>
<dbReference type="SUPFAM" id="SSF53822">
    <property type="entry name" value="Periplasmic binding protein-like I"/>
    <property type="match status" value="1"/>
</dbReference>
<proteinExistence type="predicted"/>
<dbReference type="GO" id="GO:0003700">
    <property type="term" value="F:DNA-binding transcription factor activity"/>
    <property type="evidence" value="ECO:0007669"/>
    <property type="project" value="TreeGrafter"/>
</dbReference>
<dbReference type="CDD" id="cd01392">
    <property type="entry name" value="HTH_LacI"/>
    <property type="match status" value="1"/>
</dbReference>
<organism evidence="6 7">
    <name type="scientific">Brachybacterium massiliense</name>
    <dbReference type="NCBI Taxonomy" id="1755098"/>
    <lineage>
        <taxon>Bacteria</taxon>
        <taxon>Bacillati</taxon>
        <taxon>Actinomycetota</taxon>
        <taxon>Actinomycetes</taxon>
        <taxon>Micrococcales</taxon>
        <taxon>Dermabacteraceae</taxon>
        <taxon>Brachybacterium</taxon>
    </lineage>
</organism>
<dbReference type="GO" id="GO:0000976">
    <property type="term" value="F:transcription cis-regulatory region binding"/>
    <property type="evidence" value="ECO:0007669"/>
    <property type="project" value="TreeGrafter"/>
</dbReference>
<dbReference type="PANTHER" id="PTHR30146">
    <property type="entry name" value="LACI-RELATED TRANSCRIPTIONAL REPRESSOR"/>
    <property type="match status" value="1"/>
</dbReference>
<dbReference type="Gene3D" id="1.10.260.40">
    <property type="entry name" value="lambda repressor-like DNA-binding domains"/>
    <property type="match status" value="1"/>
</dbReference>
<dbReference type="SUPFAM" id="SSF47413">
    <property type="entry name" value="lambda repressor-like DNA-binding domains"/>
    <property type="match status" value="1"/>
</dbReference>
<dbReference type="InterPro" id="IPR010982">
    <property type="entry name" value="Lambda_DNA-bd_dom_sf"/>
</dbReference>
<accession>A0A921MXG1</accession>
<dbReference type="InterPro" id="IPR046335">
    <property type="entry name" value="LacI/GalR-like_sensor"/>
</dbReference>
<evidence type="ECO:0000256" key="1">
    <source>
        <dbReference type="ARBA" id="ARBA00022491"/>
    </source>
</evidence>
<dbReference type="PANTHER" id="PTHR30146:SF148">
    <property type="entry name" value="HTH-TYPE TRANSCRIPTIONAL REPRESSOR PURR-RELATED"/>
    <property type="match status" value="1"/>
</dbReference>
<keyword evidence="1" id="KW-0678">Repressor</keyword>
<dbReference type="Pfam" id="PF00356">
    <property type="entry name" value="LacI"/>
    <property type="match status" value="1"/>
</dbReference>
<evidence type="ECO:0000313" key="6">
    <source>
        <dbReference type="EMBL" id="HJG91936.1"/>
    </source>
</evidence>
<evidence type="ECO:0000313" key="7">
    <source>
        <dbReference type="Proteomes" id="UP000742460"/>
    </source>
</evidence>
<dbReference type="InterPro" id="IPR000843">
    <property type="entry name" value="HTH_LacI"/>
</dbReference>
<dbReference type="Proteomes" id="UP000742460">
    <property type="component" value="Unassembled WGS sequence"/>
</dbReference>
<dbReference type="EMBL" id="DYUE01000218">
    <property type="protein sequence ID" value="HJG91936.1"/>
    <property type="molecule type" value="Genomic_DNA"/>
</dbReference>
<evidence type="ECO:0000256" key="2">
    <source>
        <dbReference type="ARBA" id="ARBA00023015"/>
    </source>
</evidence>
<evidence type="ECO:0000256" key="3">
    <source>
        <dbReference type="ARBA" id="ARBA00023125"/>
    </source>
</evidence>
<reference evidence="6" key="2">
    <citation type="submission" date="2021-09" db="EMBL/GenBank/DDBJ databases">
        <authorList>
            <person name="Gilroy R."/>
        </authorList>
    </citation>
    <scope>NUCLEOTIDE SEQUENCE</scope>
    <source>
        <strain evidence="6">ChiGjej5B5-22894</strain>
    </source>
</reference>
<dbReference type="PROSITE" id="PS50932">
    <property type="entry name" value="HTH_LACI_2"/>
    <property type="match status" value="1"/>
</dbReference>
<dbReference type="SMART" id="SM00354">
    <property type="entry name" value="HTH_LACI"/>
    <property type="match status" value="1"/>
</dbReference>
<feature type="domain" description="HTH lacI-type" evidence="5">
    <location>
        <begin position="5"/>
        <end position="61"/>
    </location>
</feature>
<keyword evidence="2" id="KW-0805">Transcription regulation</keyword>
<dbReference type="InterPro" id="IPR028082">
    <property type="entry name" value="Peripla_BP_I"/>
</dbReference>
<keyword evidence="3 6" id="KW-0238">DNA-binding</keyword>
<dbReference type="Pfam" id="PF13377">
    <property type="entry name" value="Peripla_BP_3"/>
    <property type="match status" value="1"/>
</dbReference>
<dbReference type="Gene3D" id="3.40.50.2300">
    <property type="match status" value="2"/>
</dbReference>
<name>A0A921MXG1_9MICO</name>
<dbReference type="AlphaFoldDB" id="A0A921MXG1"/>
<gene>
    <name evidence="6" type="ORF">K8V81_09450</name>
</gene>
<reference evidence="6" key="1">
    <citation type="journal article" date="2021" name="PeerJ">
        <title>Extensive microbial diversity within the chicken gut microbiome revealed by metagenomics and culture.</title>
        <authorList>
            <person name="Gilroy R."/>
            <person name="Ravi A."/>
            <person name="Getino M."/>
            <person name="Pursley I."/>
            <person name="Horton D.L."/>
            <person name="Alikhan N.F."/>
            <person name="Baker D."/>
            <person name="Gharbi K."/>
            <person name="Hall N."/>
            <person name="Watson M."/>
            <person name="Adriaenssens E.M."/>
            <person name="Foster-Nyarko E."/>
            <person name="Jarju S."/>
            <person name="Secka A."/>
            <person name="Antonio M."/>
            <person name="Oren A."/>
            <person name="Chaudhuri R.R."/>
            <person name="La Ragione R."/>
            <person name="Hildebrand F."/>
            <person name="Pallen M.J."/>
        </authorList>
    </citation>
    <scope>NUCLEOTIDE SEQUENCE</scope>
    <source>
        <strain evidence="6">ChiGjej5B5-22894</strain>
    </source>
</reference>
<protein>
    <submittedName>
        <fullName evidence="6">LacI family DNA-binding transcriptional regulator</fullName>
    </submittedName>
</protein>